<dbReference type="EMBL" id="MU006580">
    <property type="protein sequence ID" value="KAF2745862.1"/>
    <property type="molecule type" value="Genomic_DNA"/>
</dbReference>
<dbReference type="PROSITE" id="PS00108">
    <property type="entry name" value="PROTEIN_KINASE_ST"/>
    <property type="match status" value="1"/>
</dbReference>
<dbReference type="SUPFAM" id="SSF56112">
    <property type="entry name" value="Protein kinase-like (PK-like)"/>
    <property type="match status" value="1"/>
</dbReference>
<sequence length="577" mass="65501">MALTMAHQSPADPLSLKQNYILVEELSRGGDGAVQLFKRRNSYLRGPRQVAVKISYSKSARQIKTLREEALLMVQLSQRKCPHLLDIIGCDPMLFVNEPMVYFEYCEFGDLESYGRRLMAKFGRIPEESVWKLFSDIAQGLHVLHNDFQKPLIHGDLKSGNILVSRDPRDTEKSGLPTLPIFKIGDFGRTRFYLDDFPFKFNGTPEFSPPLEEQKVCTPAADIWCLGATIQAFALRIMPVQSNKDFVKDYLFQTGIDLRTASMIKVNELLLREEWRLKIPCVYRPLNATPGALKQFWDWPEGMKAPETPYSTALEHWYAGCMEKDTKKRFSARYLNNRLVPVAKREIRKLMALREVEPLQKIVVAANGKAGEAKSRNSPAYYRCRMEDRRKQYQACQLLPEPEKHASSIVSEYQACGRRPRLDTPLPGYNAYQPPPSYQEPPKASPGKQIYHRPIRLYGNGQADSSPLPIPTPSPTTSQDPIIISLSSQVESSQFDPSPPVLASAFNEKQLLVRNHSPLQGNKEGDGIMISLSVEDARHAIMNEEMYEKDAVEIDASGAPWWKVEGLGWAGRRQRVK</sequence>
<feature type="region of interest" description="Disordered" evidence="1">
    <location>
        <begin position="424"/>
        <end position="448"/>
    </location>
</feature>
<organism evidence="3 4">
    <name type="scientific">Sporormia fimetaria CBS 119925</name>
    <dbReference type="NCBI Taxonomy" id="1340428"/>
    <lineage>
        <taxon>Eukaryota</taxon>
        <taxon>Fungi</taxon>
        <taxon>Dikarya</taxon>
        <taxon>Ascomycota</taxon>
        <taxon>Pezizomycotina</taxon>
        <taxon>Dothideomycetes</taxon>
        <taxon>Pleosporomycetidae</taxon>
        <taxon>Pleosporales</taxon>
        <taxon>Sporormiaceae</taxon>
        <taxon>Sporormia</taxon>
    </lineage>
</organism>
<dbReference type="InterPro" id="IPR000719">
    <property type="entry name" value="Prot_kinase_dom"/>
</dbReference>
<dbReference type="InterPro" id="IPR053235">
    <property type="entry name" value="Ser_Thr_kinase"/>
</dbReference>
<dbReference type="GO" id="GO:0004674">
    <property type="term" value="F:protein serine/threonine kinase activity"/>
    <property type="evidence" value="ECO:0007669"/>
    <property type="project" value="TreeGrafter"/>
</dbReference>
<dbReference type="Pfam" id="PF00069">
    <property type="entry name" value="Pkinase"/>
    <property type="match status" value="1"/>
</dbReference>
<dbReference type="PROSITE" id="PS50011">
    <property type="entry name" value="PROTEIN_KINASE_DOM"/>
    <property type="match status" value="1"/>
</dbReference>
<gene>
    <name evidence="3" type="ORF">M011DRAFT_487762</name>
</gene>
<protein>
    <submittedName>
        <fullName evidence="3">Kinase-like protein</fullName>
    </submittedName>
</protein>
<dbReference type="GO" id="GO:0005524">
    <property type="term" value="F:ATP binding"/>
    <property type="evidence" value="ECO:0007669"/>
    <property type="project" value="InterPro"/>
</dbReference>
<keyword evidence="3" id="KW-0418">Kinase</keyword>
<dbReference type="PANTHER" id="PTHR24361">
    <property type="entry name" value="MITOGEN-ACTIVATED KINASE KINASE KINASE"/>
    <property type="match status" value="1"/>
</dbReference>
<dbReference type="Proteomes" id="UP000799440">
    <property type="component" value="Unassembled WGS sequence"/>
</dbReference>
<evidence type="ECO:0000313" key="3">
    <source>
        <dbReference type="EMBL" id="KAF2745862.1"/>
    </source>
</evidence>
<dbReference type="OrthoDB" id="310217at2759"/>
<keyword evidence="4" id="KW-1185">Reference proteome</keyword>
<evidence type="ECO:0000256" key="1">
    <source>
        <dbReference type="SAM" id="MobiDB-lite"/>
    </source>
</evidence>
<feature type="domain" description="Protein kinase" evidence="2">
    <location>
        <begin position="20"/>
        <end position="343"/>
    </location>
</feature>
<accession>A0A6A6V5C6</accession>
<keyword evidence="3" id="KW-0808">Transferase</keyword>
<dbReference type="InterPro" id="IPR008271">
    <property type="entry name" value="Ser/Thr_kinase_AS"/>
</dbReference>
<proteinExistence type="predicted"/>
<dbReference type="SMART" id="SM00220">
    <property type="entry name" value="S_TKc"/>
    <property type="match status" value="1"/>
</dbReference>
<dbReference type="GO" id="GO:0005737">
    <property type="term" value="C:cytoplasm"/>
    <property type="evidence" value="ECO:0007669"/>
    <property type="project" value="TreeGrafter"/>
</dbReference>
<dbReference type="AlphaFoldDB" id="A0A6A6V5C6"/>
<dbReference type="Gene3D" id="1.10.510.10">
    <property type="entry name" value="Transferase(Phosphotransferase) domain 1"/>
    <property type="match status" value="1"/>
</dbReference>
<evidence type="ECO:0000313" key="4">
    <source>
        <dbReference type="Proteomes" id="UP000799440"/>
    </source>
</evidence>
<dbReference type="InterPro" id="IPR011009">
    <property type="entry name" value="Kinase-like_dom_sf"/>
</dbReference>
<evidence type="ECO:0000259" key="2">
    <source>
        <dbReference type="PROSITE" id="PS50011"/>
    </source>
</evidence>
<feature type="non-terminal residue" evidence="3">
    <location>
        <position position="577"/>
    </location>
</feature>
<dbReference type="CDD" id="cd00180">
    <property type="entry name" value="PKc"/>
    <property type="match status" value="1"/>
</dbReference>
<reference evidence="3" key="1">
    <citation type="journal article" date="2020" name="Stud. Mycol.">
        <title>101 Dothideomycetes genomes: a test case for predicting lifestyles and emergence of pathogens.</title>
        <authorList>
            <person name="Haridas S."/>
            <person name="Albert R."/>
            <person name="Binder M."/>
            <person name="Bloem J."/>
            <person name="Labutti K."/>
            <person name="Salamov A."/>
            <person name="Andreopoulos B."/>
            <person name="Baker S."/>
            <person name="Barry K."/>
            <person name="Bills G."/>
            <person name="Bluhm B."/>
            <person name="Cannon C."/>
            <person name="Castanera R."/>
            <person name="Culley D."/>
            <person name="Daum C."/>
            <person name="Ezra D."/>
            <person name="Gonzalez J."/>
            <person name="Henrissat B."/>
            <person name="Kuo A."/>
            <person name="Liang C."/>
            <person name="Lipzen A."/>
            <person name="Lutzoni F."/>
            <person name="Magnuson J."/>
            <person name="Mondo S."/>
            <person name="Nolan M."/>
            <person name="Ohm R."/>
            <person name="Pangilinan J."/>
            <person name="Park H.-J."/>
            <person name="Ramirez L."/>
            <person name="Alfaro M."/>
            <person name="Sun H."/>
            <person name="Tritt A."/>
            <person name="Yoshinaga Y."/>
            <person name="Zwiers L.-H."/>
            <person name="Turgeon B."/>
            <person name="Goodwin S."/>
            <person name="Spatafora J."/>
            <person name="Crous P."/>
            <person name="Grigoriev I."/>
        </authorList>
    </citation>
    <scope>NUCLEOTIDE SEQUENCE</scope>
    <source>
        <strain evidence="3">CBS 119925</strain>
    </source>
</reference>
<name>A0A6A6V5C6_9PLEO</name>